<organism evidence="5 6">
    <name type="scientific">Kocuria palustris PEL</name>
    <dbReference type="NCBI Taxonomy" id="1236550"/>
    <lineage>
        <taxon>Bacteria</taxon>
        <taxon>Bacillati</taxon>
        <taxon>Actinomycetota</taxon>
        <taxon>Actinomycetes</taxon>
        <taxon>Micrococcales</taxon>
        <taxon>Micrococcaceae</taxon>
        <taxon>Kocuria</taxon>
    </lineage>
</organism>
<protein>
    <submittedName>
        <fullName evidence="5">Glycerate kinase</fullName>
    </submittedName>
</protein>
<evidence type="ECO:0000256" key="2">
    <source>
        <dbReference type="ARBA" id="ARBA00022679"/>
    </source>
</evidence>
<proteinExistence type="inferred from homology"/>
<evidence type="ECO:0000256" key="1">
    <source>
        <dbReference type="ARBA" id="ARBA00006284"/>
    </source>
</evidence>
<dbReference type="InterPro" id="IPR018193">
    <property type="entry name" value="Glyc_kinase_flavodox-like_fold"/>
</dbReference>
<comment type="similarity">
    <text evidence="1 4">Belongs to the glycerate kinase type-1 family.</text>
</comment>
<dbReference type="InterPro" id="IPR036129">
    <property type="entry name" value="Glycerate_kinase_sf"/>
</dbReference>
<dbReference type="Pfam" id="PF02595">
    <property type="entry name" value="Gly_kinase"/>
    <property type="match status" value="1"/>
</dbReference>
<dbReference type="Gene3D" id="3.40.50.10350">
    <property type="entry name" value="Glycerate kinase, domain 1"/>
    <property type="match status" value="1"/>
</dbReference>
<dbReference type="PANTHER" id="PTHR21599">
    <property type="entry name" value="GLYCERATE KINASE"/>
    <property type="match status" value="1"/>
</dbReference>
<evidence type="ECO:0000256" key="3">
    <source>
        <dbReference type="ARBA" id="ARBA00022777"/>
    </source>
</evidence>
<keyword evidence="2 4" id="KW-0808">Transferase</keyword>
<reference evidence="5 6" key="1">
    <citation type="journal article" date="2014" name="Genome Announc.">
        <title>Draft Genome Sequence of Kocuria palustris PEL.</title>
        <authorList>
            <person name="Sharma G."/>
            <person name="Khatri I."/>
            <person name="Subramanian S."/>
        </authorList>
    </citation>
    <scope>NUCLEOTIDE SEQUENCE [LARGE SCALE GENOMIC DNA]</scope>
    <source>
        <strain evidence="5 6">PEL</strain>
    </source>
</reference>
<dbReference type="Proteomes" id="UP000009877">
    <property type="component" value="Unassembled WGS sequence"/>
</dbReference>
<dbReference type="GO" id="GO:0031388">
    <property type="term" value="P:organic acid phosphorylation"/>
    <property type="evidence" value="ECO:0007669"/>
    <property type="project" value="UniProtKB-UniRule"/>
</dbReference>
<dbReference type="InterPro" id="IPR004381">
    <property type="entry name" value="Glycerate_kinase"/>
</dbReference>
<dbReference type="PIRSF" id="PIRSF006078">
    <property type="entry name" value="GlxK"/>
    <property type="match status" value="1"/>
</dbReference>
<dbReference type="STRING" id="71999.KPaMU14_05355"/>
<dbReference type="GO" id="GO:0008887">
    <property type="term" value="F:glycerate kinase activity"/>
    <property type="evidence" value="ECO:0007669"/>
    <property type="project" value="UniProtKB-UniRule"/>
</dbReference>
<dbReference type="SUPFAM" id="SSF110738">
    <property type="entry name" value="Glycerate kinase I"/>
    <property type="match status" value="1"/>
</dbReference>
<evidence type="ECO:0000256" key="4">
    <source>
        <dbReference type="PIRNR" id="PIRNR006078"/>
    </source>
</evidence>
<dbReference type="InterPro" id="IPR018197">
    <property type="entry name" value="Glycerate_kinase_RE-like"/>
</dbReference>
<dbReference type="PANTHER" id="PTHR21599:SF0">
    <property type="entry name" value="GLYCERATE KINASE"/>
    <property type="match status" value="1"/>
</dbReference>
<dbReference type="NCBIfam" id="TIGR00045">
    <property type="entry name" value="glycerate kinase"/>
    <property type="match status" value="1"/>
</dbReference>
<evidence type="ECO:0000313" key="6">
    <source>
        <dbReference type="Proteomes" id="UP000009877"/>
    </source>
</evidence>
<dbReference type="EMBL" id="ANHZ02000001">
    <property type="protein sequence ID" value="EME37992.1"/>
    <property type="molecule type" value="Genomic_DNA"/>
</dbReference>
<keyword evidence="6" id="KW-1185">Reference proteome</keyword>
<dbReference type="Gene3D" id="3.90.1510.10">
    <property type="entry name" value="Glycerate kinase, domain 2"/>
    <property type="match status" value="1"/>
</dbReference>
<keyword evidence="3 4" id="KW-0418">Kinase</keyword>
<dbReference type="AlphaFoldDB" id="M2WHC8"/>
<dbReference type="RefSeq" id="WP_006213335.1">
    <property type="nucleotide sequence ID" value="NZ_ANHZ02000001.1"/>
</dbReference>
<comment type="caution">
    <text evidence="5">The sequence shown here is derived from an EMBL/GenBank/DDBJ whole genome shotgun (WGS) entry which is preliminary data.</text>
</comment>
<sequence length="380" mass="38357">MPSPNVLIAPDKFKGSLTAREVAAALAEGIRAVVPRAHVRELPLADGGDGSVEAGLSAGFAAHEAPVTGPLGDPAVTAIALREATAIVEAATTSGLQMVPDDRRDAGAASSRGLGEAVRAALELGAERIVLALGGSASTDGGIGMLTALGWRFLDADGVPVDPSGLGLAEIRRIEATGAVDLTGIELVAASDVQNPLLGSDGAAAVYAPQKGADPQEVQQLESGLQHLVRQLAEIRPDAAELAERPAAGAAGGLGFAAMLLGARIASGADHFLDLLGFDRAAAGCDLVITGEGRIDSQTLSGKLPAVVAHRAAPARVEAVVGHNALGADTAPEAGIARIRSLSERTQDDCARDTELSRTLLVEIGREIGAELAEGADQVP</sequence>
<gene>
    <name evidence="5" type="ORF">C884_00187</name>
</gene>
<name>M2WHC8_9MICC</name>
<evidence type="ECO:0000313" key="5">
    <source>
        <dbReference type="EMBL" id="EME37992.1"/>
    </source>
</evidence>
<accession>M2WHC8</accession>